<reference evidence="1 2" key="2">
    <citation type="journal article" date="2022" name="Mol. Ecol. Resour.">
        <title>The genomes of chicory, endive, great burdock and yacon provide insights into Asteraceae paleo-polyploidization history and plant inulin production.</title>
        <authorList>
            <person name="Fan W."/>
            <person name="Wang S."/>
            <person name="Wang H."/>
            <person name="Wang A."/>
            <person name="Jiang F."/>
            <person name="Liu H."/>
            <person name="Zhao H."/>
            <person name="Xu D."/>
            <person name="Zhang Y."/>
        </authorList>
    </citation>
    <scope>NUCLEOTIDE SEQUENCE [LARGE SCALE GENOMIC DNA]</scope>
    <source>
        <strain evidence="2">cv. Punajuju</strain>
        <tissue evidence="1">Leaves</tissue>
    </source>
</reference>
<keyword evidence="2" id="KW-1185">Reference proteome</keyword>
<accession>A0ACB9G510</accession>
<gene>
    <name evidence="1" type="ORF">L2E82_07190</name>
</gene>
<evidence type="ECO:0000313" key="2">
    <source>
        <dbReference type="Proteomes" id="UP001055811"/>
    </source>
</evidence>
<evidence type="ECO:0000313" key="1">
    <source>
        <dbReference type="EMBL" id="KAI3778143.1"/>
    </source>
</evidence>
<proteinExistence type="predicted"/>
<protein>
    <submittedName>
        <fullName evidence="1">Uncharacterized protein</fullName>
    </submittedName>
</protein>
<dbReference type="Proteomes" id="UP001055811">
    <property type="component" value="Linkage Group LG02"/>
</dbReference>
<name>A0ACB9G510_CICIN</name>
<comment type="caution">
    <text evidence="1">The sequence shown here is derived from an EMBL/GenBank/DDBJ whole genome shotgun (WGS) entry which is preliminary data.</text>
</comment>
<reference evidence="2" key="1">
    <citation type="journal article" date="2022" name="Mol. Ecol. Resour.">
        <title>The genomes of chicory, endive, great burdock and yacon provide insights into Asteraceae palaeo-polyploidization history and plant inulin production.</title>
        <authorList>
            <person name="Fan W."/>
            <person name="Wang S."/>
            <person name="Wang H."/>
            <person name="Wang A."/>
            <person name="Jiang F."/>
            <person name="Liu H."/>
            <person name="Zhao H."/>
            <person name="Xu D."/>
            <person name="Zhang Y."/>
        </authorList>
    </citation>
    <scope>NUCLEOTIDE SEQUENCE [LARGE SCALE GENOMIC DNA]</scope>
    <source>
        <strain evidence="2">cv. Punajuju</strain>
    </source>
</reference>
<sequence length="67" mass="7583">MHLITARSIRSHASPTQTGYRHSISIVFQNYNLKGWLILLVLSRRTADIFPFVILLFVNSSPIGISN</sequence>
<dbReference type="EMBL" id="CM042010">
    <property type="protein sequence ID" value="KAI3778143.1"/>
    <property type="molecule type" value="Genomic_DNA"/>
</dbReference>
<organism evidence="1 2">
    <name type="scientific">Cichorium intybus</name>
    <name type="common">Chicory</name>
    <dbReference type="NCBI Taxonomy" id="13427"/>
    <lineage>
        <taxon>Eukaryota</taxon>
        <taxon>Viridiplantae</taxon>
        <taxon>Streptophyta</taxon>
        <taxon>Embryophyta</taxon>
        <taxon>Tracheophyta</taxon>
        <taxon>Spermatophyta</taxon>
        <taxon>Magnoliopsida</taxon>
        <taxon>eudicotyledons</taxon>
        <taxon>Gunneridae</taxon>
        <taxon>Pentapetalae</taxon>
        <taxon>asterids</taxon>
        <taxon>campanulids</taxon>
        <taxon>Asterales</taxon>
        <taxon>Asteraceae</taxon>
        <taxon>Cichorioideae</taxon>
        <taxon>Cichorieae</taxon>
        <taxon>Cichoriinae</taxon>
        <taxon>Cichorium</taxon>
    </lineage>
</organism>